<sequence length="331" mass="36400">MATKSNHAEEEGDEEMGKKAVRLANAIVLPMVLKSALELNLIDIISSATADGGAYVSASELVDRIQSRNADGAVLLDRMLALLASHSILRCKLREASDGGHERVYGASPICKYLTRNGESGASVASFFLAQHDRIFMESWYQVTSGHTKLIMNNFLEVYKGFEGLKVLVDVGGGVGIALNMITSMYPHIQGINFDLPHVIAHASPYQGVEHVVGDMFVSVPRGDAIFLKFVLHDWGDERCLKMLRNCWAALPNNGKVIVVESICPALPETSVQANIVFEMDLVMMVHSPEGKERTEEEYEALALNSGFSRFQVVCCAYTTWVMEFHKSSTP</sequence>
<dbReference type="Pfam" id="PF00891">
    <property type="entry name" value="Methyltransf_2"/>
    <property type="match status" value="1"/>
</dbReference>
<dbReference type="GO" id="GO:0032259">
    <property type="term" value="P:methylation"/>
    <property type="evidence" value="ECO:0007669"/>
    <property type="project" value="UniProtKB-KW"/>
</dbReference>
<accession>A0AAN8VZ27</accession>
<keyword evidence="8" id="KW-1185">Reference proteome</keyword>
<keyword evidence="2" id="KW-0808">Transferase</keyword>
<feature type="domain" description="O-methyltransferase C-terminal" evidence="5">
    <location>
        <begin position="123"/>
        <end position="309"/>
    </location>
</feature>
<proteinExistence type="predicted"/>
<dbReference type="Pfam" id="PF08100">
    <property type="entry name" value="Dimerisation"/>
    <property type="match status" value="1"/>
</dbReference>
<evidence type="ECO:0000259" key="5">
    <source>
        <dbReference type="Pfam" id="PF00891"/>
    </source>
</evidence>
<dbReference type="PANTHER" id="PTHR11746">
    <property type="entry name" value="O-METHYLTRANSFERASE"/>
    <property type="match status" value="1"/>
</dbReference>
<dbReference type="Gene3D" id="3.40.50.150">
    <property type="entry name" value="Vaccinia Virus protein VP39"/>
    <property type="match status" value="1"/>
</dbReference>
<organism evidence="7 8">
    <name type="scientific">Dillenia turbinata</name>
    <dbReference type="NCBI Taxonomy" id="194707"/>
    <lineage>
        <taxon>Eukaryota</taxon>
        <taxon>Viridiplantae</taxon>
        <taxon>Streptophyta</taxon>
        <taxon>Embryophyta</taxon>
        <taxon>Tracheophyta</taxon>
        <taxon>Spermatophyta</taxon>
        <taxon>Magnoliopsida</taxon>
        <taxon>eudicotyledons</taxon>
        <taxon>Gunneridae</taxon>
        <taxon>Pentapetalae</taxon>
        <taxon>Dilleniales</taxon>
        <taxon>Dilleniaceae</taxon>
        <taxon>Dillenia</taxon>
    </lineage>
</organism>
<reference evidence="7 8" key="1">
    <citation type="submission" date="2023-12" db="EMBL/GenBank/DDBJ databases">
        <title>A high-quality genome assembly for Dillenia turbinata (Dilleniales).</title>
        <authorList>
            <person name="Chanderbali A."/>
        </authorList>
    </citation>
    <scope>NUCLEOTIDE SEQUENCE [LARGE SCALE GENOMIC DNA]</scope>
    <source>
        <strain evidence="7">LSX21</strain>
        <tissue evidence="7">Leaf</tissue>
    </source>
</reference>
<protein>
    <submittedName>
        <fullName evidence="7">O-methyltransferase domain</fullName>
    </submittedName>
</protein>
<evidence type="ECO:0000256" key="4">
    <source>
        <dbReference type="PIRSR" id="PIRSR005739-1"/>
    </source>
</evidence>
<evidence type="ECO:0000256" key="1">
    <source>
        <dbReference type="ARBA" id="ARBA00022603"/>
    </source>
</evidence>
<dbReference type="SUPFAM" id="SSF46785">
    <property type="entry name" value="Winged helix' DNA-binding domain"/>
    <property type="match status" value="1"/>
</dbReference>
<evidence type="ECO:0000259" key="6">
    <source>
        <dbReference type="Pfam" id="PF08100"/>
    </source>
</evidence>
<dbReference type="FunFam" id="1.10.10.10:FF:000357">
    <property type="entry name" value="Caffeic acid 3-O-methyltransferase"/>
    <property type="match status" value="1"/>
</dbReference>
<dbReference type="Gene3D" id="1.10.10.10">
    <property type="entry name" value="Winged helix-like DNA-binding domain superfamily/Winged helix DNA-binding domain"/>
    <property type="match status" value="1"/>
</dbReference>
<dbReference type="SUPFAM" id="SSF53335">
    <property type="entry name" value="S-adenosyl-L-methionine-dependent methyltransferases"/>
    <property type="match status" value="1"/>
</dbReference>
<dbReference type="EMBL" id="JBAMMX010000006">
    <property type="protein sequence ID" value="KAK6938392.1"/>
    <property type="molecule type" value="Genomic_DNA"/>
</dbReference>
<evidence type="ECO:0000256" key="2">
    <source>
        <dbReference type="ARBA" id="ARBA00022679"/>
    </source>
</evidence>
<keyword evidence="1" id="KW-0489">Methyltransferase</keyword>
<feature type="domain" description="O-methyltransferase dimerisation" evidence="6">
    <location>
        <begin position="22"/>
        <end position="116"/>
    </location>
</feature>
<dbReference type="InterPro" id="IPR016461">
    <property type="entry name" value="COMT-like"/>
</dbReference>
<dbReference type="AlphaFoldDB" id="A0AAN8VZ27"/>
<evidence type="ECO:0000313" key="7">
    <source>
        <dbReference type="EMBL" id="KAK6938392.1"/>
    </source>
</evidence>
<dbReference type="InterPro" id="IPR029063">
    <property type="entry name" value="SAM-dependent_MTases_sf"/>
</dbReference>
<dbReference type="PIRSF" id="PIRSF005739">
    <property type="entry name" value="O-mtase"/>
    <property type="match status" value="1"/>
</dbReference>
<comment type="caution">
    <text evidence="7">The sequence shown here is derived from an EMBL/GenBank/DDBJ whole genome shotgun (WGS) entry which is preliminary data.</text>
</comment>
<keyword evidence="3" id="KW-0949">S-adenosyl-L-methionine</keyword>
<dbReference type="InterPro" id="IPR001077">
    <property type="entry name" value="COMT_C"/>
</dbReference>
<feature type="active site" description="Proton acceptor" evidence="4">
    <location>
        <position position="233"/>
    </location>
</feature>
<name>A0AAN8VZ27_9MAGN</name>
<evidence type="ECO:0000313" key="8">
    <source>
        <dbReference type="Proteomes" id="UP001370490"/>
    </source>
</evidence>
<dbReference type="GO" id="GO:0008171">
    <property type="term" value="F:O-methyltransferase activity"/>
    <property type="evidence" value="ECO:0007669"/>
    <property type="project" value="InterPro"/>
</dbReference>
<dbReference type="InterPro" id="IPR012967">
    <property type="entry name" value="COMT_dimerisation"/>
</dbReference>
<dbReference type="InterPro" id="IPR036390">
    <property type="entry name" value="WH_DNA-bd_sf"/>
</dbReference>
<evidence type="ECO:0000256" key="3">
    <source>
        <dbReference type="ARBA" id="ARBA00022691"/>
    </source>
</evidence>
<dbReference type="Proteomes" id="UP001370490">
    <property type="component" value="Unassembled WGS sequence"/>
</dbReference>
<dbReference type="InterPro" id="IPR036388">
    <property type="entry name" value="WH-like_DNA-bd_sf"/>
</dbReference>
<gene>
    <name evidence="7" type="ORF">RJ641_031900</name>
</gene>
<dbReference type="PROSITE" id="PS51683">
    <property type="entry name" value="SAM_OMT_II"/>
    <property type="match status" value="1"/>
</dbReference>
<dbReference type="GO" id="GO:0046983">
    <property type="term" value="F:protein dimerization activity"/>
    <property type="evidence" value="ECO:0007669"/>
    <property type="project" value="InterPro"/>
</dbReference>